<proteinExistence type="predicted"/>
<evidence type="ECO:0000313" key="4">
    <source>
        <dbReference type="EMBL" id="SER12976.1"/>
    </source>
</evidence>
<dbReference type="GO" id="GO:0016740">
    <property type="term" value="F:transferase activity"/>
    <property type="evidence" value="ECO:0007669"/>
    <property type="project" value="UniProtKB-KW"/>
</dbReference>
<evidence type="ECO:0000259" key="3">
    <source>
        <dbReference type="Pfam" id="PF02709"/>
    </source>
</evidence>
<protein>
    <submittedName>
        <fullName evidence="4">Glycosyltransferase, GT2 family</fullName>
    </submittedName>
</protein>
<dbReference type="Pfam" id="PF02709">
    <property type="entry name" value="Glyco_transf_7C"/>
    <property type="match status" value="1"/>
</dbReference>
<evidence type="ECO:0000259" key="2">
    <source>
        <dbReference type="Pfam" id="PF00535"/>
    </source>
</evidence>
<dbReference type="EMBL" id="FOGJ01000002">
    <property type="protein sequence ID" value="SER12976.1"/>
    <property type="molecule type" value="Genomic_DNA"/>
</dbReference>
<name>A0A1H9LNH6_BUTFI</name>
<evidence type="ECO:0000256" key="1">
    <source>
        <dbReference type="ARBA" id="ARBA00022679"/>
    </source>
</evidence>
<reference evidence="4 5" key="1">
    <citation type="submission" date="2016-10" db="EMBL/GenBank/DDBJ databases">
        <authorList>
            <person name="de Groot N.N."/>
        </authorList>
    </citation>
    <scope>NUCLEOTIDE SEQUENCE [LARGE SCALE GENOMIC DNA]</scope>
    <source>
        <strain evidence="4 5">AR40</strain>
    </source>
</reference>
<feature type="domain" description="Glycosyltransferase 2-like" evidence="2">
    <location>
        <begin position="5"/>
        <end position="133"/>
    </location>
</feature>
<feature type="domain" description="Galactosyltransferase C-terminal" evidence="3">
    <location>
        <begin position="159"/>
        <end position="221"/>
    </location>
</feature>
<dbReference type="InterPro" id="IPR029044">
    <property type="entry name" value="Nucleotide-diphossugar_trans"/>
</dbReference>
<dbReference type="InterPro" id="IPR050834">
    <property type="entry name" value="Glycosyltransf_2"/>
</dbReference>
<evidence type="ECO:0000313" key="5">
    <source>
        <dbReference type="Proteomes" id="UP000182584"/>
    </source>
</evidence>
<dbReference type="Pfam" id="PF00535">
    <property type="entry name" value="Glycos_transf_2"/>
    <property type="match status" value="1"/>
</dbReference>
<gene>
    <name evidence="4" type="ORF">SAMN04487884_102131</name>
</gene>
<dbReference type="InterPro" id="IPR001173">
    <property type="entry name" value="Glyco_trans_2-like"/>
</dbReference>
<dbReference type="PANTHER" id="PTHR43685:SF3">
    <property type="entry name" value="SLR2126 PROTEIN"/>
    <property type="match status" value="1"/>
</dbReference>
<organism evidence="4 5">
    <name type="scientific">Butyrivibrio fibrisolvens</name>
    <dbReference type="NCBI Taxonomy" id="831"/>
    <lineage>
        <taxon>Bacteria</taxon>
        <taxon>Bacillati</taxon>
        <taxon>Bacillota</taxon>
        <taxon>Clostridia</taxon>
        <taxon>Lachnospirales</taxon>
        <taxon>Lachnospiraceae</taxon>
        <taxon>Butyrivibrio</taxon>
    </lineage>
</organism>
<dbReference type="AlphaFoldDB" id="A0A1H9LNH6"/>
<dbReference type="PANTHER" id="PTHR43685">
    <property type="entry name" value="GLYCOSYLTRANSFERASE"/>
    <property type="match status" value="1"/>
</dbReference>
<sequence length="281" mass="32772">MKKVSIIIPTYNKLIRLRLALKALEPEVDENVEVIVVFDGCDKVVIDQFHKLKLSYKPIEIINERNVGRARARNMGIKAATGDVVFFLDDDRLVNPGYVKAHLELHEKGYGVVLGQRNQLFMKESDIVHYYEDTTNLFDYCEQNGEIEIYAFGHGANSPVRWMNFFTGNVSVDRKVLLDVGCFDRFFTKWGHEDLDLGIRLYLKGVRYGYTTKGNNYHLMHESNFDSKREQSAMNLRYMIDKYHKYFGICTMLRLLYMKQSVFGVKISKDQKAKFQMLSQE</sequence>
<accession>A0A1H9LNH6</accession>
<dbReference type="Proteomes" id="UP000182584">
    <property type="component" value="Unassembled WGS sequence"/>
</dbReference>
<dbReference type="SUPFAM" id="SSF53448">
    <property type="entry name" value="Nucleotide-diphospho-sugar transferases"/>
    <property type="match status" value="1"/>
</dbReference>
<dbReference type="Gene3D" id="3.90.550.10">
    <property type="entry name" value="Spore Coat Polysaccharide Biosynthesis Protein SpsA, Chain A"/>
    <property type="match status" value="1"/>
</dbReference>
<keyword evidence="1 4" id="KW-0808">Transferase</keyword>
<dbReference type="OrthoDB" id="9785185at2"/>
<dbReference type="RefSeq" id="WP_074754021.1">
    <property type="nucleotide sequence ID" value="NZ_FOGJ01000002.1"/>
</dbReference>
<dbReference type="InterPro" id="IPR027791">
    <property type="entry name" value="Galactosyl_T_C"/>
</dbReference>